<evidence type="ECO:0000313" key="4">
    <source>
        <dbReference type="EMBL" id="SPE09687.1"/>
    </source>
</evidence>
<reference evidence="3 6" key="1">
    <citation type="submission" date="2018-02" db="EMBL/GenBank/DDBJ databases">
        <authorList>
            <person name="Rodrigo-Torres L."/>
            <person name="Arahal R. D."/>
            <person name="Lucena T."/>
        </authorList>
    </citation>
    <scope>NUCLEOTIDE SEQUENCE [LARGE SCALE GENOMIC DNA]</scope>
    <source>
        <strain evidence="3 6">CECT 8486</strain>
    </source>
</reference>
<evidence type="ECO:0000313" key="6">
    <source>
        <dbReference type="Proteomes" id="UP000239237"/>
    </source>
</evidence>
<dbReference type="EMBL" id="OKQU01000004">
    <property type="protein sequence ID" value="SPE09687.1"/>
    <property type="molecule type" value="Genomic_DNA"/>
</dbReference>
<evidence type="ECO:0000256" key="1">
    <source>
        <dbReference type="SAM" id="Phobius"/>
    </source>
</evidence>
<sequence length="216" mass="24668">MHIVYLNNQQYIAQSVHATTIVSLLCVYILLRHTLKSLRNKNFSWRGLLGRVILSVYATVVAAFTLTFYKWPSFATYLAVIKGYGGFGHSSFVHLSLFNADNVAFSWYQMTGNFMLLLPLGFIAPFLFPKWRGLLRIVPRIFLTTLTIEIIQGTSTFFYLSNRIFDMNDLAVNTAGGVVGYIIYLITIFVMKKDKSFTPNHVEKGNLNEHNLYIKS</sequence>
<feature type="transmembrane region" description="Helical" evidence="1">
    <location>
        <begin position="52"/>
        <end position="69"/>
    </location>
</feature>
<feature type="transmembrane region" description="Helical" evidence="1">
    <location>
        <begin position="172"/>
        <end position="191"/>
    </location>
</feature>
<dbReference type="EMBL" id="OKQR01000005">
    <property type="protein sequence ID" value="SPD94744.1"/>
    <property type="molecule type" value="Genomic_DNA"/>
</dbReference>
<feature type="domain" description="VanZ-like" evidence="2">
    <location>
        <begin position="60"/>
        <end position="186"/>
    </location>
</feature>
<organism evidence="4 5">
    <name type="scientific">Leuconostoc suionicum</name>
    <dbReference type="NCBI Taxonomy" id="1511761"/>
    <lineage>
        <taxon>Bacteria</taxon>
        <taxon>Bacillati</taxon>
        <taxon>Bacillota</taxon>
        <taxon>Bacilli</taxon>
        <taxon>Lactobacillales</taxon>
        <taxon>Lactobacillaceae</taxon>
        <taxon>Leuconostoc</taxon>
    </lineage>
</organism>
<keyword evidence="1" id="KW-1133">Transmembrane helix</keyword>
<gene>
    <name evidence="3" type="ORF">LES8486_01877</name>
    <name evidence="4" type="ORF">LES9216_01877</name>
</gene>
<proteinExistence type="predicted"/>
<dbReference type="InterPro" id="IPR006976">
    <property type="entry name" value="VanZ-like"/>
</dbReference>
<accession>A0A2N9KFU0</accession>
<evidence type="ECO:0000259" key="2">
    <source>
        <dbReference type="Pfam" id="PF04892"/>
    </source>
</evidence>
<name>A0A2N9KFU0_9LACO</name>
<feature type="transmembrane region" description="Helical" evidence="1">
    <location>
        <begin position="12"/>
        <end position="31"/>
    </location>
</feature>
<dbReference type="Proteomes" id="UP000237923">
    <property type="component" value="Unassembled WGS sequence"/>
</dbReference>
<keyword evidence="1" id="KW-0472">Membrane</keyword>
<dbReference type="KEGG" id="lsu:A6B45_01180"/>
<dbReference type="Proteomes" id="UP000239237">
    <property type="component" value="Unassembled WGS sequence"/>
</dbReference>
<evidence type="ECO:0000313" key="5">
    <source>
        <dbReference type="Proteomes" id="UP000237923"/>
    </source>
</evidence>
<protein>
    <submittedName>
        <fullName evidence="4">VanZ like family protein</fullName>
    </submittedName>
</protein>
<dbReference type="RefSeq" id="WP_072612984.1">
    <property type="nucleotide sequence ID" value="NZ_JASDER010000005.1"/>
</dbReference>
<dbReference type="AlphaFoldDB" id="A0A2N9KFU0"/>
<feature type="transmembrane region" description="Helical" evidence="1">
    <location>
        <begin position="140"/>
        <end position="160"/>
    </location>
</feature>
<feature type="transmembrane region" description="Helical" evidence="1">
    <location>
        <begin position="107"/>
        <end position="128"/>
    </location>
</feature>
<dbReference type="InterPro" id="IPR053150">
    <property type="entry name" value="Teicoplanin_resist-assoc"/>
</dbReference>
<keyword evidence="1" id="KW-0812">Transmembrane</keyword>
<dbReference type="PANTHER" id="PTHR36834">
    <property type="entry name" value="MEMBRANE PROTEIN-RELATED"/>
    <property type="match status" value="1"/>
</dbReference>
<keyword evidence="6" id="KW-1185">Reference proteome</keyword>
<dbReference type="PANTHER" id="PTHR36834:SF1">
    <property type="entry name" value="INTEGRAL MEMBRANE PROTEIN"/>
    <property type="match status" value="1"/>
</dbReference>
<evidence type="ECO:0000313" key="3">
    <source>
        <dbReference type="EMBL" id="SPD94744.1"/>
    </source>
</evidence>
<dbReference type="Pfam" id="PF04892">
    <property type="entry name" value="VanZ"/>
    <property type="match status" value="1"/>
</dbReference>
<reference evidence="4 5" key="2">
    <citation type="submission" date="2018-02" db="EMBL/GenBank/DDBJ databases">
        <authorList>
            <person name="Cohen D.B."/>
            <person name="Kent A.D."/>
        </authorList>
    </citation>
    <scope>NUCLEOTIDE SEQUENCE [LARGE SCALE GENOMIC DNA]</scope>
    <source>
        <strain evidence="4 5">CECT 9216</strain>
    </source>
</reference>